<dbReference type="GO" id="GO:0005886">
    <property type="term" value="C:plasma membrane"/>
    <property type="evidence" value="ECO:0007669"/>
    <property type="project" value="TreeGrafter"/>
</dbReference>
<dbReference type="Proteomes" id="UP000479692">
    <property type="component" value="Unassembled WGS sequence"/>
</dbReference>
<comment type="caution">
    <text evidence="7">The sequence shown here is derived from an EMBL/GenBank/DDBJ whole genome shotgun (WGS) entry which is preliminary data.</text>
</comment>
<dbReference type="NCBIfam" id="TIGR00254">
    <property type="entry name" value="GGDEF"/>
    <property type="match status" value="1"/>
</dbReference>
<organism evidence="7 8">
    <name type="scientific">Noviluteimonas gilva</name>
    <dbReference type="NCBI Taxonomy" id="2682097"/>
    <lineage>
        <taxon>Bacteria</taxon>
        <taxon>Pseudomonadati</taxon>
        <taxon>Pseudomonadota</taxon>
        <taxon>Gammaproteobacteria</taxon>
        <taxon>Lysobacterales</taxon>
        <taxon>Lysobacteraceae</taxon>
        <taxon>Noviluteimonas</taxon>
    </lineage>
</organism>
<evidence type="ECO:0000259" key="5">
    <source>
        <dbReference type="PROSITE" id="PS50042"/>
    </source>
</evidence>
<dbReference type="AlphaFoldDB" id="A0A7C9HKN0"/>
<dbReference type="GO" id="GO:0052621">
    <property type="term" value="F:diguanylate cyclase activity"/>
    <property type="evidence" value="ECO:0007669"/>
    <property type="project" value="UniProtKB-EC"/>
</dbReference>
<dbReference type="InterPro" id="IPR014710">
    <property type="entry name" value="RmlC-like_jellyroll"/>
</dbReference>
<dbReference type="InterPro" id="IPR018488">
    <property type="entry name" value="cNMP-bd_CS"/>
</dbReference>
<evidence type="ECO:0000313" key="8">
    <source>
        <dbReference type="Proteomes" id="UP000479692"/>
    </source>
</evidence>
<dbReference type="PRINTS" id="PR00103">
    <property type="entry name" value="CAMPKINASE"/>
</dbReference>
<dbReference type="InterPro" id="IPR000595">
    <property type="entry name" value="cNMP-bd_dom"/>
</dbReference>
<dbReference type="PANTHER" id="PTHR45138">
    <property type="entry name" value="REGULATORY COMPONENTS OF SENSORY TRANSDUCTION SYSTEM"/>
    <property type="match status" value="1"/>
</dbReference>
<evidence type="ECO:0000256" key="4">
    <source>
        <dbReference type="SAM" id="MobiDB-lite"/>
    </source>
</evidence>
<feature type="region of interest" description="Disordered" evidence="4">
    <location>
        <begin position="1"/>
        <end position="26"/>
    </location>
</feature>
<dbReference type="SMART" id="SM00267">
    <property type="entry name" value="GGDEF"/>
    <property type="match status" value="1"/>
</dbReference>
<dbReference type="CDD" id="cd00038">
    <property type="entry name" value="CAP_ED"/>
    <property type="match status" value="1"/>
</dbReference>
<dbReference type="InterPro" id="IPR043128">
    <property type="entry name" value="Rev_trsase/Diguanyl_cyclase"/>
</dbReference>
<dbReference type="Gene3D" id="3.30.70.270">
    <property type="match status" value="1"/>
</dbReference>
<dbReference type="Pfam" id="PF00027">
    <property type="entry name" value="cNMP_binding"/>
    <property type="match status" value="1"/>
</dbReference>
<evidence type="ECO:0000313" key="7">
    <source>
        <dbReference type="EMBL" id="MUV13052.1"/>
    </source>
</evidence>
<feature type="domain" description="GGDEF" evidence="6">
    <location>
        <begin position="222"/>
        <end position="354"/>
    </location>
</feature>
<dbReference type="PROSITE" id="PS50042">
    <property type="entry name" value="CNMP_BINDING_3"/>
    <property type="match status" value="1"/>
</dbReference>
<evidence type="ECO:0000256" key="1">
    <source>
        <dbReference type="ARBA" id="ARBA00004496"/>
    </source>
</evidence>
<dbReference type="SUPFAM" id="SSF55073">
    <property type="entry name" value="Nucleotide cyclase"/>
    <property type="match status" value="1"/>
</dbReference>
<evidence type="ECO:0000256" key="2">
    <source>
        <dbReference type="ARBA" id="ARBA00012528"/>
    </source>
</evidence>
<dbReference type="PANTHER" id="PTHR45138:SF9">
    <property type="entry name" value="DIGUANYLATE CYCLASE DGCM-RELATED"/>
    <property type="match status" value="1"/>
</dbReference>
<dbReference type="GO" id="GO:0043709">
    <property type="term" value="P:cell adhesion involved in single-species biofilm formation"/>
    <property type="evidence" value="ECO:0007669"/>
    <property type="project" value="TreeGrafter"/>
</dbReference>
<dbReference type="EC" id="2.7.7.65" evidence="2"/>
<dbReference type="InterPro" id="IPR029787">
    <property type="entry name" value="Nucleotide_cyclase"/>
</dbReference>
<dbReference type="Gene3D" id="2.60.120.10">
    <property type="entry name" value="Jelly Rolls"/>
    <property type="match status" value="1"/>
</dbReference>
<dbReference type="PROSITE" id="PS50887">
    <property type="entry name" value="GGDEF"/>
    <property type="match status" value="1"/>
</dbReference>
<dbReference type="EMBL" id="WOXT01000001">
    <property type="protein sequence ID" value="MUV13052.1"/>
    <property type="molecule type" value="Genomic_DNA"/>
</dbReference>
<dbReference type="InterPro" id="IPR050469">
    <property type="entry name" value="Diguanylate_Cyclase"/>
</dbReference>
<comment type="catalytic activity">
    <reaction evidence="3">
        <text>2 GTP = 3',3'-c-di-GMP + 2 diphosphate</text>
        <dbReference type="Rhea" id="RHEA:24898"/>
        <dbReference type="ChEBI" id="CHEBI:33019"/>
        <dbReference type="ChEBI" id="CHEBI:37565"/>
        <dbReference type="ChEBI" id="CHEBI:58805"/>
        <dbReference type="EC" id="2.7.7.65"/>
    </reaction>
</comment>
<proteinExistence type="predicted"/>
<keyword evidence="8" id="KW-1185">Reference proteome</keyword>
<comment type="subcellular location">
    <subcellularLocation>
        <location evidence="1">Cytoplasm</location>
    </subcellularLocation>
</comment>
<dbReference type="GO" id="GO:1902201">
    <property type="term" value="P:negative regulation of bacterial-type flagellum-dependent cell motility"/>
    <property type="evidence" value="ECO:0007669"/>
    <property type="project" value="TreeGrafter"/>
</dbReference>
<evidence type="ECO:0000259" key="6">
    <source>
        <dbReference type="PROSITE" id="PS50887"/>
    </source>
</evidence>
<gene>
    <name evidence="7" type="ORF">GN331_02420</name>
</gene>
<dbReference type="InterPro" id="IPR018490">
    <property type="entry name" value="cNMP-bd_dom_sf"/>
</dbReference>
<dbReference type="SUPFAM" id="SSF51206">
    <property type="entry name" value="cAMP-binding domain-like"/>
    <property type="match status" value="1"/>
</dbReference>
<dbReference type="CDD" id="cd01949">
    <property type="entry name" value="GGDEF"/>
    <property type="match status" value="1"/>
</dbReference>
<dbReference type="GO" id="GO:0005737">
    <property type="term" value="C:cytoplasm"/>
    <property type="evidence" value="ECO:0007669"/>
    <property type="project" value="UniProtKB-SubCell"/>
</dbReference>
<dbReference type="PROSITE" id="PS00889">
    <property type="entry name" value="CNMP_BINDING_2"/>
    <property type="match status" value="1"/>
</dbReference>
<dbReference type="Pfam" id="PF00990">
    <property type="entry name" value="GGDEF"/>
    <property type="match status" value="1"/>
</dbReference>
<sequence>MNSFRWYPRPPVTSGDRSVNRDRAPRRRRADIEVLEPAASLTAEEYALFAQIGQQRRVEPGERLFRRGDLGTTMYVISQGSVDLDFGDDLVAKRLGAREFFGELGLLIGDHARSADATVSSPGVLVELRQQEFETLVERDPRLLAHFLRRAIMRVVLNEQSLIGRLRRRNLDLQTALDTLRATTHRLTQTEELTRTDELTGLANRRGFHLHLQQRRRTDEQPGRGLLLIDCDRFKNINDDHGHLVGDRVLQGVANILRSAAGPDDIACRLGGDEFCLMIKGEHRDDVMRVAEFITTTAHALHEMQPSPPQIATLSVGACLVTPDTEWDDWYALADAALYRAKRLGGNRVEWQDDALAPA</sequence>
<evidence type="ECO:0000256" key="3">
    <source>
        <dbReference type="ARBA" id="ARBA00034247"/>
    </source>
</evidence>
<name>A0A7C9HKN0_9GAMM</name>
<feature type="domain" description="Cyclic nucleotide-binding" evidence="5">
    <location>
        <begin position="37"/>
        <end position="137"/>
    </location>
</feature>
<reference evidence="7 8" key="1">
    <citation type="submission" date="2019-12" db="EMBL/GenBank/DDBJ databases">
        <authorList>
            <person name="Xu J."/>
        </authorList>
    </citation>
    <scope>NUCLEOTIDE SEQUENCE [LARGE SCALE GENOMIC DNA]</scope>
    <source>
        <strain evidence="7 8">HX-5-24</strain>
    </source>
</reference>
<protein>
    <recommendedName>
        <fullName evidence="2">diguanylate cyclase</fullName>
        <ecNumber evidence="2">2.7.7.65</ecNumber>
    </recommendedName>
</protein>
<accession>A0A7C9HKN0</accession>
<dbReference type="SMART" id="SM00100">
    <property type="entry name" value="cNMP"/>
    <property type="match status" value="1"/>
</dbReference>
<dbReference type="InterPro" id="IPR000160">
    <property type="entry name" value="GGDEF_dom"/>
</dbReference>